<feature type="signal peptide" evidence="1">
    <location>
        <begin position="1"/>
        <end position="19"/>
    </location>
</feature>
<dbReference type="Pfam" id="PF00578">
    <property type="entry name" value="AhpC-TSA"/>
    <property type="match status" value="1"/>
</dbReference>
<dbReference type="SUPFAM" id="SSF52833">
    <property type="entry name" value="Thioredoxin-like"/>
    <property type="match status" value="1"/>
</dbReference>
<evidence type="ECO:0000313" key="3">
    <source>
        <dbReference type="EMBL" id="WZN40173.1"/>
    </source>
</evidence>
<sequence>MKSVSILFFALLLGTSVCAADTLRLPALRLRDAQGALQRMQPGNGGTVVVLLAPDCPLCKNYAPALRELQQQLPDVKMYGIVPGKAYTPAMVQEYARQYGISFPLLLDDELAAAKALKGIATPEAFFFSQRGALVYRGLIDDRMAGLGKKRRVVTERYLENAILRNRAGLAVTNSRTEPIGCLINDY</sequence>
<accession>A0ABZ2YKZ9</accession>
<reference evidence="4" key="1">
    <citation type="submission" date="2024-03" db="EMBL/GenBank/DDBJ databases">
        <title>Chitinophaga horti sp. nov., isolated from garden soil.</title>
        <authorList>
            <person name="Lee D.S."/>
            <person name="Han D.M."/>
            <person name="Baek J.H."/>
            <person name="Choi D.G."/>
            <person name="Jeon J.H."/>
            <person name="Jeon C.O."/>
        </authorList>
    </citation>
    <scope>NUCLEOTIDE SEQUENCE [LARGE SCALE GENOMIC DNA]</scope>
    <source>
        <strain evidence="4">GPA1</strain>
    </source>
</reference>
<keyword evidence="1" id="KW-0732">Signal</keyword>
<dbReference type="InterPro" id="IPR047262">
    <property type="entry name" value="PRX-like1"/>
</dbReference>
<dbReference type="Proteomes" id="UP001485459">
    <property type="component" value="Chromosome"/>
</dbReference>
<organism evidence="3 4">
    <name type="scientific">Chitinophaga pollutisoli</name>
    <dbReference type="NCBI Taxonomy" id="3133966"/>
    <lineage>
        <taxon>Bacteria</taxon>
        <taxon>Pseudomonadati</taxon>
        <taxon>Bacteroidota</taxon>
        <taxon>Chitinophagia</taxon>
        <taxon>Chitinophagales</taxon>
        <taxon>Chitinophagaceae</taxon>
        <taxon>Chitinophaga</taxon>
    </lineage>
</organism>
<feature type="chain" id="PRO_5046803180" evidence="1">
    <location>
        <begin position="20"/>
        <end position="187"/>
    </location>
</feature>
<dbReference type="EMBL" id="CP149822">
    <property type="protein sequence ID" value="WZN40173.1"/>
    <property type="molecule type" value="Genomic_DNA"/>
</dbReference>
<dbReference type="PANTHER" id="PTHR43640">
    <property type="entry name" value="OS07G0260300 PROTEIN"/>
    <property type="match status" value="1"/>
</dbReference>
<dbReference type="PANTHER" id="PTHR43640:SF1">
    <property type="entry name" value="THIOREDOXIN-DEPENDENT PEROXIREDOXIN"/>
    <property type="match status" value="1"/>
</dbReference>
<gene>
    <name evidence="3" type="ORF">WJU16_19580</name>
</gene>
<evidence type="ECO:0000256" key="1">
    <source>
        <dbReference type="SAM" id="SignalP"/>
    </source>
</evidence>
<dbReference type="Gene3D" id="3.40.30.10">
    <property type="entry name" value="Glutaredoxin"/>
    <property type="match status" value="1"/>
</dbReference>
<dbReference type="InterPro" id="IPR013766">
    <property type="entry name" value="Thioredoxin_domain"/>
</dbReference>
<dbReference type="PROSITE" id="PS51352">
    <property type="entry name" value="THIOREDOXIN_2"/>
    <property type="match status" value="1"/>
</dbReference>
<name>A0ABZ2YKZ9_9BACT</name>
<proteinExistence type="predicted"/>
<dbReference type="InterPro" id="IPR036249">
    <property type="entry name" value="Thioredoxin-like_sf"/>
</dbReference>
<protein>
    <submittedName>
        <fullName evidence="3">Redoxin domain-containing protein</fullName>
    </submittedName>
</protein>
<dbReference type="RefSeq" id="WP_341835104.1">
    <property type="nucleotide sequence ID" value="NZ_CP149822.1"/>
</dbReference>
<keyword evidence="4" id="KW-1185">Reference proteome</keyword>
<dbReference type="InterPro" id="IPR000866">
    <property type="entry name" value="AhpC/TSA"/>
</dbReference>
<evidence type="ECO:0000259" key="2">
    <source>
        <dbReference type="PROSITE" id="PS51352"/>
    </source>
</evidence>
<evidence type="ECO:0000313" key="4">
    <source>
        <dbReference type="Proteomes" id="UP001485459"/>
    </source>
</evidence>
<feature type="domain" description="Thioredoxin" evidence="2">
    <location>
        <begin position="19"/>
        <end position="164"/>
    </location>
</feature>